<proteinExistence type="predicted"/>
<keyword evidence="3" id="KW-1185">Reference proteome</keyword>
<evidence type="ECO:0000256" key="1">
    <source>
        <dbReference type="SAM" id="MobiDB-lite"/>
    </source>
</evidence>
<protein>
    <submittedName>
        <fullName evidence="2">Uncharacterized protein</fullName>
    </submittedName>
</protein>
<accession>A0A3P7HNA3</accession>
<gene>
    <name evidence="2" type="ORF">TTAC_LOCUS11242</name>
</gene>
<feature type="compositionally biased region" description="Basic and acidic residues" evidence="1">
    <location>
        <begin position="140"/>
        <end position="149"/>
    </location>
</feature>
<name>A0A3P7HNA3_HYDTA</name>
<evidence type="ECO:0000313" key="2">
    <source>
        <dbReference type="EMBL" id="VDM36222.1"/>
    </source>
</evidence>
<dbReference type="OrthoDB" id="6278660at2759"/>
<dbReference type="AlphaFoldDB" id="A0A3P7HNA3"/>
<organism evidence="2 3">
    <name type="scientific">Hydatigena taeniaeformis</name>
    <name type="common">Feline tapeworm</name>
    <name type="synonym">Taenia taeniaeformis</name>
    <dbReference type="NCBI Taxonomy" id="6205"/>
    <lineage>
        <taxon>Eukaryota</taxon>
        <taxon>Metazoa</taxon>
        <taxon>Spiralia</taxon>
        <taxon>Lophotrochozoa</taxon>
        <taxon>Platyhelminthes</taxon>
        <taxon>Cestoda</taxon>
        <taxon>Eucestoda</taxon>
        <taxon>Cyclophyllidea</taxon>
        <taxon>Taeniidae</taxon>
        <taxon>Hydatigera</taxon>
    </lineage>
</organism>
<feature type="compositionally biased region" description="Polar residues" evidence="1">
    <location>
        <begin position="150"/>
        <end position="159"/>
    </location>
</feature>
<dbReference type="Proteomes" id="UP000274429">
    <property type="component" value="Unassembled WGS sequence"/>
</dbReference>
<dbReference type="EMBL" id="UYWX01023359">
    <property type="protein sequence ID" value="VDM36222.1"/>
    <property type="molecule type" value="Genomic_DNA"/>
</dbReference>
<sequence length="167" mass="18197">MGLAGGITTLPSRIPRFTDLGVRPRRWRRRLSSLLSRFSFLLSTHSLTDGAHPSSTVMDPYYSVGCGSNRIRPTPSSLAALRSGDGDFVVDPTLSVFGSSGSRGGSRSGCVGRRNPLVFDVYVVIEEGVNDREILPDYSKSKIPHENTTHGRPSSQALRRNNACCMQ</sequence>
<reference evidence="2 3" key="1">
    <citation type="submission" date="2018-11" db="EMBL/GenBank/DDBJ databases">
        <authorList>
            <consortium name="Pathogen Informatics"/>
        </authorList>
    </citation>
    <scope>NUCLEOTIDE SEQUENCE [LARGE SCALE GENOMIC DNA]</scope>
</reference>
<feature type="region of interest" description="Disordered" evidence="1">
    <location>
        <begin position="140"/>
        <end position="167"/>
    </location>
</feature>
<evidence type="ECO:0000313" key="3">
    <source>
        <dbReference type="Proteomes" id="UP000274429"/>
    </source>
</evidence>